<dbReference type="OrthoDB" id="1434620at2"/>
<sequence>MGVFSDDNRQITCVYNSKDNTDKQTLAYITASEKSVLSLDISTEQITGTQWAELAERLETQLCNLINEKEIAGDVSSFSDSDCITILRENPSALKGAIVFTKDKAKLITNPSKVLEFIDADTSKISKP</sequence>
<dbReference type="Proteomes" id="UP000256980">
    <property type="component" value="Unassembled WGS sequence"/>
</dbReference>
<organism evidence="1 2">
    <name type="scientific">Winogradskyella eximia</name>
    <dbReference type="NCBI Taxonomy" id="262006"/>
    <lineage>
        <taxon>Bacteria</taxon>
        <taxon>Pseudomonadati</taxon>
        <taxon>Bacteroidota</taxon>
        <taxon>Flavobacteriia</taxon>
        <taxon>Flavobacteriales</taxon>
        <taxon>Flavobacteriaceae</taxon>
        <taxon>Winogradskyella</taxon>
    </lineage>
</organism>
<evidence type="ECO:0000313" key="2">
    <source>
        <dbReference type="Proteomes" id="UP000256980"/>
    </source>
</evidence>
<dbReference type="AlphaFoldDB" id="A0A3D9H703"/>
<gene>
    <name evidence="1" type="ORF">DFQ10_102155</name>
</gene>
<proteinExistence type="predicted"/>
<accession>A0A3D9H703</accession>
<dbReference type="RefSeq" id="WP_115816597.1">
    <property type="nucleotide sequence ID" value="NZ_QRDV01000002.1"/>
</dbReference>
<comment type="caution">
    <text evidence="1">The sequence shown here is derived from an EMBL/GenBank/DDBJ whole genome shotgun (WGS) entry which is preliminary data.</text>
</comment>
<protein>
    <submittedName>
        <fullName evidence="1">Arsenate reductase-like glutaredoxin family protein</fullName>
    </submittedName>
</protein>
<dbReference type="Gene3D" id="3.40.30.10">
    <property type="entry name" value="Glutaredoxin"/>
    <property type="match status" value="1"/>
</dbReference>
<keyword evidence="2" id="KW-1185">Reference proteome</keyword>
<evidence type="ECO:0000313" key="1">
    <source>
        <dbReference type="EMBL" id="RED45287.1"/>
    </source>
</evidence>
<dbReference type="EMBL" id="QRDV01000002">
    <property type="protein sequence ID" value="RED45287.1"/>
    <property type="molecule type" value="Genomic_DNA"/>
</dbReference>
<name>A0A3D9H703_9FLAO</name>
<reference evidence="1 2" key="1">
    <citation type="submission" date="2018-07" db="EMBL/GenBank/DDBJ databases">
        <title>Genomic Encyclopedia of Type Strains, Phase III (KMG-III): the genomes of soil and plant-associated and newly described type strains.</title>
        <authorList>
            <person name="Whitman W."/>
        </authorList>
    </citation>
    <scope>NUCLEOTIDE SEQUENCE [LARGE SCALE GENOMIC DNA]</scope>
    <source>
        <strain evidence="1 2">CECT 7946</strain>
    </source>
</reference>